<dbReference type="Gene3D" id="3.30.1460.30">
    <property type="entry name" value="YgaC/TfoX-N like chaperone"/>
    <property type="match status" value="1"/>
</dbReference>
<proteinExistence type="predicted"/>
<gene>
    <name evidence="2" type="ORF">KC678_03010</name>
</gene>
<protein>
    <submittedName>
        <fullName evidence="2">TfoX/Sxy family protein</fullName>
    </submittedName>
</protein>
<feature type="domain" description="TfoX N-terminal" evidence="1">
    <location>
        <begin position="15"/>
        <end position="103"/>
    </location>
</feature>
<evidence type="ECO:0000313" key="2">
    <source>
        <dbReference type="EMBL" id="MCA9381211.1"/>
    </source>
</evidence>
<evidence type="ECO:0000313" key="3">
    <source>
        <dbReference type="Proteomes" id="UP000775877"/>
    </source>
</evidence>
<reference evidence="2" key="1">
    <citation type="submission" date="2020-04" db="EMBL/GenBank/DDBJ databases">
        <authorList>
            <person name="Zhang T."/>
        </authorList>
    </citation>
    <scope>NUCLEOTIDE SEQUENCE</scope>
    <source>
        <strain evidence="2">HKST-UBA13</strain>
    </source>
</reference>
<dbReference type="SUPFAM" id="SSF159894">
    <property type="entry name" value="YgaC/TfoX-N like"/>
    <property type="match status" value="1"/>
</dbReference>
<name>A0A955L1M8_9BACT</name>
<organism evidence="2 3">
    <name type="scientific">Candidatus Dojkabacteria bacterium</name>
    <dbReference type="NCBI Taxonomy" id="2099670"/>
    <lineage>
        <taxon>Bacteria</taxon>
        <taxon>Candidatus Dojkabacteria</taxon>
    </lineage>
</organism>
<accession>A0A955L1M8</accession>
<reference evidence="2" key="2">
    <citation type="journal article" date="2021" name="Microbiome">
        <title>Successional dynamics and alternative stable states in a saline activated sludge microbial community over 9 years.</title>
        <authorList>
            <person name="Wang Y."/>
            <person name="Ye J."/>
            <person name="Ju F."/>
            <person name="Liu L."/>
            <person name="Boyd J.A."/>
            <person name="Deng Y."/>
            <person name="Parks D.H."/>
            <person name="Jiang X."/>
            <person name="Yin X."/>
            <person name="Woodcroft B.J."/>
            <person name="Tyson G.W."/>
            <person name="Hugenholtz P."/>
            <person name="Polz M.F."/>
            <person name="Zhang T."/>
        </authorList>
    </citation>
    <scope>NUCLEOTIDE SEQUENCE</scope>
    <source>
        <strain evidence="2">HKST-UBA13</strain>
    </source>
</reference>
<dbReference type="InterPro" id="IPR007076">
    <property type="entry name" value="TfoX_N"/>
</dbReference>
<dbReference type="Pfam" id="PF04993">
    <property type="entry name" value="TfoX_N"/>
    <property type="match status" value="1"/>
</dbReference>
<dbReference type="AlphaFoldDB" id="A0A955L1M8"/>
<sequence>MAYNEDLVGRIRSVLSSRSGVEEKNLFGGLTFAINGNMCCSISDKTGLILRVGTEKYEEALAMPNMQPRMLGEKKMNGMVVAEPAAYASDEDLAKIVNMAADVAAALPPKEKK</sequence>
<evidence type="ECO:0000259" key="1">
    <source>
        <dbReference type="Pfam" id="PF04993"/>
    </source>
</evidence>
<dbReference type="Proteomes" id="UP000775877">
    <property type="component" value="Unassembled WGS sequence"/>
</dbReference>
<comment type="caution">
    <text evidence="2">The sequence shown here is derived from an EMBL/GenBank/DDBJ whole genome shotgun (WGS) entry which is preliminary data.</text>
</comment>
<dbReference type="EMBL" id="JAGQLJ010000061">
    <property type="protein sequence ID" value="MCA9381211.1"/>
    <property type="molecule type" value="Genomic_DNA"/>
</dbReference>